<keyword evidence="2" id="KW-1185">Reference proteome</keyword>
<organism evidence="1 2">
    <name type="scientific">Pseudomonas extremaustralis</name>
    <dbReference type="NCBI Taxonomy" id="359110"/>
    <lineage>
        <taxon>Bacteria</taxon>
        <taxon>Pseudomonadati</taxon>
        <taxon>Pseudomonadota</taxon>
        <taxon>Gammaproteobacteria</taxon>
        <taxon>Pseudomonadales</taxon>
        <taxon>Pseudomonadaceae</taxon>
        <taxon>Pseudomonas</taxon>
    </lineage>
</organism>
<reference evidence="1 2" key="1">
    <citation type="submission" date="2016-10" db="EMBL/GenBank/DDBJ databases">
        <authorList>
            <person name="Varghese N."/>
            <person name="Submissions S."/>
        </authorList>
    </citation>
    <scope>NUCLEOTIDE SEQUENCE [LARGE SCALE GENOMIC DNA]</scope>
    <source>
        <strain evidence="1 2">DSM 17835</strain>
    </source>
</reference>
<protein>
    <submittedName>
        <fullName evidence="1">Uncharacterized protein</fullName>
    </submittedName>
</protein>
<gene>
    <name evidence="1" type="ORF">SAMN05216591_3265</name>
</gene>
<sequence>MLVASPLSRFLMNGGDNHPDILSFKLHRWR</sequence>
<dbReference type="Proteomes" id="UP000182858">
    <property type="component" value="Chromosome I"/>
</dbReference>
<accession>A0ABY0NJ28</accession>
<name>A0ABY0NJ28_9PSED</name>
<evidence type="ECO:0000313" key="2">
    <source>
        <dbReference type="Proteomes" id="UP000182858"/>
    </source>
</evidence>
<dbReference type="EMBL" id="LT629689">
    <property type="protein sequence ID" value="SDF54252.1"/>
    <property type="molecule type" value="Genomic_DNA"/>
</dbReference>
<proteinExistence type="predicted"/>
<evidence type="ECO:0000313" key="1">
    <source>
        <dbReference type="EMBL" id="SDF54252.1"/>
    </source>
</evidence>